<feature type="chain" id="PRO_5045135002" description="DUF4249 domain-containing protein" evidence="1">
    <location>
        <begin position="23"/>
        <end position="392"/>
    </location>
</feature>
<protein>
    <recommendedName>
        <fullName evidence="4">DUF4249 domain-containing protein</fullName>
    </recommendedName>
</protein>
<dbReference type="PROSITE" id="PS51257">
    <property type="entry name" value="PROKAR_LIPOPROTEIN"/>
    <property type="match status" value="1"/>
</dbReference>
<dbReference type="EMBL" id="JAVDUU010000002">
    <property type="protein sequence ID" value="MDR6941695.1"/>
    <property type="molecule type" value="Genomic_DNA"/>
</dbReference>
<evidence type="ECO:0008006" key="4">
    <source>
        <dbReference type="Google" id="ProtNLM"/>
    </source>
</evidence>
<sequence>MIRKWNYIYCLSLLAMIGTACRKPYNPQVISNDNHYLVVEGVVNSGNDSTVISLSRTVKLSEDVRTQAVTNYTVAVEGEQGGNYVLQSQGNGKYEIGPMHLDATKKYRLHITTPEGKEYASDYVEVKQTPPIDSIGFMPKNNALQLYVNTHNAANNTRYYRWDYEETWKFHARYQSDYIVDAITKEVRGRHPDEDVYICFASDKSSTIVLGSSEKLSQDVIFQGPITTIPRNAEKLELRYTILLKQYALTKEAYQFWENLKKNTEQLGSIFDAQPTQLKGNIHNINDPAEPIIGYVSVSSTQSKRVFIDNTQLPQDWIAKYPYDCEQPDSALFFNPKTGIREVEAYIINGGSIPVSAIAPTGFIIGFTYSSESCTVCTIRGRVQKPSFWKEK</sequence>
<evidence type="ECO:0000313" key="3">
    <source>
        <dbReference type="Proteomes" id="UP001247620"/>
    </source>
</evidence>
<organism evidence="2 3">
    <name type="scientific">Mucilaginibacter pocheonensis</name>
    <dbReference type="NCBI Taxonomy" id="398050"/>
    <lineage>
        <taxon>Bacteria</taxon>
        <taxon>Pseudomonadati</taxon>
        <taxon>Bacteroidota</taxon>
        <taxon>Sphingobacteriia</taxon>
        <taxon>Sphingobacteriales</taxon>
        <taxon>Sphingobacteriaceae</taxon>
        <taxon>Mucilaginibacter</taxon>
    </lineage>
</organism>
<name>A0ABU1T8G7_9SPHI</name>
<keyword evidence="1" id="KW-0732">Signal</keyword>
<evidence type="ECO:0000313" key="2">
    <source>
        <dbReference type="EMBL" id="MDR6941695.1"/>
    </source>
</evidence>
<evidence type="ECO:0000256" key="1">
    <source>
        <dbReference type="SAM" id="SignalP"/>
    </source>
</evidence>
<feature type="signal peptide" evidence="1">
    <location>
        <begin position="1"/>
        <end position="22"/>
    </location>
</feature>
<dbReference type="Pfam" id="PF14054">
    <property type="entry name" value="DUF4249"/>
    <property type="match status" value="1"/>
</dbReference>
<dbReference type="RefSeq" id="WP_310093760.1">
    <property type="nucleotide sequence ID" value="NZ_JAVDUU010000002.1"/>
</dbReference>
<dbReference type="InterPro" id="IPR025345">
    <property type="entry name" value="DUF4249"/>
</dbReference>
<gene>
    <name evidence="2" type="ORF">J2W55_001537</name>
</gene>
<proteinExistence type="predicted"/>
<accession>A0ABU1T8G7</accession>
<dbReference type="Proteomes" id="UP001247620">
    <property type="component" value="Unassembled WGS sequence"/>
</dbReference>
<reference evidence="2 3" key="1">
    <citation type="submission" date="2023-07" db="EMBL/GenBank/DDBJ databases">
        <title>Sorghum-associated microbial communities from plants grown in Nebraska, USA.</title>
        <authorList>
            <person name="Schachtman D."/>
        </authorList>
    </citation>
    <scope>NUCLEOTIDE SEQUENCE [LARGE SCALE GENOMIC DNA]</scope>
    <source>
        <strain evidence="2 3">3262</strain>
    </source>
</reference>
<comment type="caution">
    <text evidence="2">The sequence shown here is derived from an EMBL/GenBank/DDBJ whole genome shotgun (WGS) entry which is preliminary data.</text>
</comment>
<keyword evidence="3" id="KW-1185">Reference proteome</keyword>